<gene>
    <name evidence="2" type="ORF">ABIC99_001425</name>
    <name evidence="3" type="ORF">EWH46_06095</name>
</gene>
<dbReference type="Gene3D" id="3.40.50.880">
    <property type="match status" value="1"/>
</dbReference>
<sequence>MTDPRPSPRTARSAGLSLLALSRAGWQRVGVVLLLVGAAAATHWHFHQDGDAPASSARLILVLPDTEAADPAPQAAWQNAADELGLKLEPMSASELVRQRGDGRGDALILPDALHRRMSDALAMTLRERVRAGDRLMLVHDAGLQDIDGRYRAERSRLSDLAGVDYGLYGELGTGMLRETEVQVQPSQIAALGLPPGKLVRGTDDLPYSRYRPDPGPDGEALPVLAGYRYGRMRHASFVTRGDFDGTVLMRAPDGSLIAGERAAGRGQVLFVNLPLTPLKLATDGLLLHGFLQHFARDLAGQAQLSAVPDGVGAVVMNWHIDDRKALPALERADELGAFAKGLGPYSIHLTVGPDVDQPGDGRGMDLAANPQAQAWVRRLAAEGHEIGSHGGWIHNWFAANLDTMAREAAEAMIDRNSLLLTQFSGRPVREYSAPVGHHPAWVTGWLRQREIRAFYFTGDTGMAPTRSFQDGRRPRPDIWSFPVLGFGRHASFEEARAAGTPEQVIADWLDEVSDFCAEQSTLRLVYFHPFGLVMYPQAFQEWLRHSGELTTAGRLRWMTMTQYSQFANRRLRTVWSLAPEGRQLQLQARHPESLEGMTWLLPATRYDRPVVLSGSAQVDRSGTQWRVRAADGRALKVRVDPVPA</sequence>
<dbReference type="InterPro" id="IPR002509">
    <property type="entry name" value="NODB_dom"/>
</dbReference>
<dbReference type="Pfam" id="PF01522">
    <property type="entry name" value="Polysacc_deac_1"/>
    <property type="match status" value="1"/>
</dbReference>
<evidence type="ECO:0000313" key="3">
    <source>
        <dbReference type="EMBL" id="QEN00390.1"/>
    </source>
</evidence>
<dbReference type="Proteomes" id="UP000323522">
    <property type="component" value="Chromosome"/>
</dbReference>
<accession>A0A5C1Q097</accession>
<dbReference type="Gene3D" id="3.20.20.370">
    <property type="entry name" value="Glycoside hydrolase/deacetylase"/>
    <property type="match status" value="1"/>
</dbReference>
<dbReference type="GO" id="GO:0005975">
    <property type="term" value="P:carbohydrate metabolic process"/>
    <property type="evidence" value="ECO:0007669"/>
    <property type="project" value="InterPro"/>
</dbReference>
<name>A0A5C1Q097_9BURK</name>
<evidence type="ECO:0000313" key="5">
    <source>
        <dbReference type="Proteomes" id="UP001549111"/>
    </source>
</evidence>
<dbReference type="GO" id="GO:0016810">
    <property type="term" value="F:hydrolase activity, acting on carbon-nitrogen (but not peptide) bonds"/>
    <property type="evidence" value="ECO:0007669"/>
    <property type="project" value="InterPro"/>
</dbReference>
<dbReference type="Proteomes" id="UP001549111">
    <property type="component" value="Unassembled WGS sequence"/>
</dbReference>
<evidence type="ECO:0000313" key="4">
    <source>
        <dbReference type="Proteomes" id="UP000323522"/>
    </source>
</evidence>
<protein>
    <recommendedName>
        <fullName evidence="1">NodB homology domain-containing protein</fullName>
    </recommendedName>
</protein>
<evidence type="ECO:0000259" key="1">
    <source>
        <dbReference type="Pfam" id="PF01522"/>
    </source>
</evidence>
<evidence type="ECO:0000313" key="2">
    <source>
        <dbReference type="EMBL" id="MET3603634.1"/>
    </source>
</evidence>
<dbReference type="EMBL" id="CP035708">
    <property type="protein sequence ID" value="QEN00390.1"/>
    <property type="molecule type" value="Genomic_DNA"/>
</dbReference>
<organism evidence="3 4">
    <name type="scientific">Sphaerotilus sulfidivorans</name>
    <dbReference type="NCBI Taxonomy" id="639200"/>
    <lineage>
        <taxon>Bacteria</taxon>
        <taxon>Pseudomonadati</taxon>
        <taxon>Pseudomonadota</taxon>
        <taxon>Betaproteobacteria</taxon>
        <taxon>Burkholderiales</taxon>
        <taxon>Sphaerotilaceae</taxon>
        <taxon>Sphaerotilus</taxon>
    </lineage>
</organism>
<dbReference type="SUPFAM" id="SSF88713">
    <property type="entry name" value="Glycoside hydrolase/deacetylase"/>
    <property type="match status" value="1"/>
</dbReference>
<reference evidence="2 5" key="2">
    <citation type="submission" date="2024-06" db="EMBL/GenBank/DDBJ databases">
        <title>Genomic Encyclopedia of Type Strains, Phase IV (KMG-IV): sequencing the most valuable type-strain genomes for metagenomic binning, comparative biology and taxonomic classification.</title>
        <authorList>
            <person name="Goeker M."/>
        </authorList>
    </citation>
    <scope>NUCLEOTIDE SEQUENCE [LARGE SCALE GENOMIC DNA]</scope>
    <source>
        <strain evidence="2 5">D-501</strain>
    </source>
</reference>
<feature type="domain" description="NodB homology" evidence="1">
    <location>
        <begin position="374"/>
        <end position="443"/>
    </location>
</feature>
<keyword evidence="5" id="KW-1185">Reference proteome</keyword>
<dbReference type="EMBL" id="JBEPLS010000004">
    <property type="protein sequence ID" value="MET3603634.1"/>
    <property type="molecule type" value="Genomic_DNA"/>
</dbReference>
<dbReference type="OrthoDB" id="1717819at2"/>
<dbReference type="RefSeq" id="WP_149503127.1">
    <property type="nucleotide sequence ID" value="NZ_CP035708.1"/>
</dbReference>
<dbReference type="InterPro" id="IPR011330">
    <property type="entry name" value="Glyco_hydro/deAcase_b/a-brl"/>
</dbReference>
<proteinExistence type="predicted"/>
<reference evidence="3 4" key="1">
    <citation type="submission" date="2019-02" db="EMBL/GenBank/DDBJ databases">
        <title>Complete Genome Sequence and Methylome Analysis of Sphaerotilus natans subsp. sulfidivorans D-507.</title>
        <authorList>
            <person name="Fomenkov A."/>
            <person name="Gridneva E."/>
            <person name="Smolyakov D."/>
            <person name="Dubinina G."/>
            <person name="Vincze T."/>
            <person name="Grabovich M."/>
            <person name="Roberts R.J."/>
        </authorList>
    </citation>
    <scope>NUCLEOTIDE SEQUENCE [LARGE SCALE GENOMIC DNA]</scope>
    <source>
        <strain evidence="3 4">D-507</strain>
    </source>
</reference>
<dbReference type="KEGG" id="snn:EWH46_06095"/>
<dbReference type="InterPro" id="IPR029062">
    <property type="entry name" value="Class_I_gatase-like"/>
</dbReference>
<dbReference type="AlphaFoldDB" id="A0A5C1Q097"/>